<sequence length="579" mass="64487">MEHVRSGQESWTQFNDDDDISAVGKPSSVPMCTPYFYLPSEASSSSFIHQQTMNSYLTNFRSVNQNLPFPPSQSNGLPNFNDLSDPTLSLFITHQSPRSVKKPSYDENIADGHSETDSFRSGMPYHSYQLNKWSSFNQQSSTVSVAPSNTTINSSSNLNKSSVQRIGDPWAVTSDQKAYYLSQFLRLQPDIRSKLSGIQSKAFFELSKLPSVELSKIWELSDLDYDGQLTLGEFCIAMHLVVYRLNGVPIPNSLPTALLELVETNWLSAKLTPTSLNTDSSCSTTTNIISDCTSNSFKQQSYVNSILSPENPQVKTASSILTDMSTPTETITTTNSTGLKYHQQQQQQRRWSLSSQSDISSLAEEGMMLFESKLNMNAQLKHPIPVKARTLPSNIIPEMTTPLNSSADNHPNDVLHTYHFPYNINNNAFYPTTESISLSTTIQSSVLFSDQHSNSLVVTPPTTVIKAPPPPPPPRANLLLMTNIDCVDDTGQKYGLSVEEKEAFISSLPTKFNSEEVKLKDSQNSDIIPSLNANVEVLKTQCDHICKINEQLTTTLIKLQKDRIALKIFLERLMPLETI</sequence>
<dbReference type="AlphaFoldDB" id="A0A4Z2DBI8"/>
<dbReference type="EMBL" id="SKCS01000183">
    <property type="protein sequence ID" value="TNN13834.1"/>
    <property type="molecule type" value="Genomic_DNA"/>
</dbReference>
<comment type="caution">
    <text evidence="4">The sequence shown here is derived from an EMBL/GenBank/DDBJ whole genome shotgun (WGS) entry which is preliminary data.</text>
</comment>
<protein>
    <submittedName>
        <fullName evidence="4">RalBP1-associated Eps domain-containing protein isoform 1</fullName>
    </submittedName>
</protein>
<gene>
    <name evidence="4" type="ORF">EWB00_002618</name>
</gene>
<dbReference type="PANTHER" id="PTHR11216:SF174">
    <property type="entry name" value="GH06923P"/>
    <property type="match status" value="1"/>
</dbReference>
<dbReference type="GO" id="GO:0016197">
    <property type="term" value="P:endosomal transport"/>
    <property type="evidence" value="ECO:0007669"/>
    <property type="project" value="TreeGrafter"/>
</dbReference>
<dbReference type="CDD" id="cd00052">
    <property type="entry name" value="EH"/>
    <property type="match status" value="1"/>
</dbReference>
<dbReference type="PANTHER" id="PTHR11216">
    <property type="entry name" value="EH DOMAIN"/>
    <property type="match status" value="1"/>
</dbReference>
<dbReference type="Gene3D" id="1.10.238.10">
    <property type="entry name" value="EF-hand"/>
    <property type="match status" value="1"/>
</dbReference>
<dbReference type="PROSITE" id="PS50222">
    <property type="entry name" value="EF_HAND_2"/>
    <property type="match status" value="1"/>
</dbReference>
<proteinExistence type="predicted"/>
<dbReference type="STRING" id="6182.A0A4Z2DBI8"/>
<evidence type="ECO:0000313" key="5">
    <source>
        <dbReference type="Proteomes" id="UP000311919"/>
    </source>
</evidence>
<dbReference type="PROSITE" id="PS50031">
    <property type="entry name" value="EH"/>
    <property type="match status" value="1"/>
</dbReference>
<dbReference type="SUPFAM" id="SSF47473">
    <property type="entry name" value="EF-hand"/>
    <property type="match status" value="1"/>
</dbReference>
<evidence type="ECO:0000313" key="4">
    <source>
        <dbReference type="EMBL" id="TNN13834.1"/>
    </source>
</evidence>
<feature type="region of interest" description="Disordered" evidence="1">
    <location>
        <begin position="1"/>
        <end position="23"/>
    </location>
</feature>
<dbReference type="Proteomes" id="UP000311919">
    <property type="component" value="Unassembled WGS sequence"/>
</dbReference>
<dbReference type="GO" id="GO:0005886">
    <property type="term" value="C:plasma membrane"/>
    <property type="evidence" value="ECO:0007669"/>
    <property type="project" value="TreeGrafter"/>
</dbReference>
<dbReference type="InterPro" id="IPR000261">
    <property type="entry name" value="EH_dom"/>
</dbReference>
<evidence type="ECO:0000259" key="3">
    <source>
        <dbReference type="PROSITE" id="PS50222"/>
    </source>
</evidence>
<keyword evidence="5" id="KW-1185">Reference proteome</keyword>
<dbReference type="GO" id="GO:0006897">
    <property type="term" value="P:endocytosis"/>
    <property type="evidence" value="ECO:0007669"/>
    <property type="project" value="TreeGrafter"/>
</dbReference>
<reference evidence="4 5" key="1">
    <citation type="submission" date="2019-03" db="EMBL/GenBank/DDBJ databases">
        <title>An improved genome assembly of the fluke Schistosoma japonicum.</title>
        <authorList>
            <person name="Hu W."/>
            <person name="Luo F."/>
            <person name="Yin M."/>
            <person name="Mo X."/>
            <person name="Sun C."/>
            <person name="Wu Q."/>
            <person name="Zhu B."/>
            <person name="Xiang M."/>
            <person name="Wang J."/>
            <person name="Wang Y."/>
            <person name="Zhang T."/>
            <person name="Xu B."/>
            <person name="Zheng H."/>
            <person name="Feng Z."/>
        </authorList>
    </citation>
    <scope>NUCLEOTIDE SEQUENCE [LARGE SCALE GENOMIC DNA]</scope>
    <source>
        <strain evidence="4">HuSjv2</strain>
        <tissue evidence="4">Worms</tissue>
    </source>
</reference>
<dbReference type="GO" id="GO:0005737">
    <property type="term" value="C:cytoplasm"/>
    <property type="evidence" value="ECO:0007669"/>
    <property type="project" value="TreeGrafter"/>
</dbReference>
<dbReference type="GO" id="GO:0005509">
    <property type="term" value="F:calcium ion binding"/>
    <property type="evidence" value="ECO:0007669"/>
    <property type="project" value="InterPro"/>
</dbReference>
<dbReference type="OrthoDB" id="10045710at2759"/>
<organism evidence="4 5">
    <name type="scientific">Schistosoma japonicum</name>
    <name type="common">Blood fluke</name>
    <dbReference type="NCBI Taxonomy" id="6182"/>
    <lineage>
        <taxon>Eukaryota</taxon>
        <taxon>Metazoa</taxon>
        <taxon>Spiralia</taxon>
        <taxon>Lophotrochozoa</taxon>
        <taxon>Platyhelminthes</taxon>
        <taxon>Trematoda</taxon>
        <taxon>Digenea</taxon>
        <taxon>Strigeidida</taxon>
        <taxon>Schistosomatoidea</taxon>
        <taxon>Schistosomatidae</taxon>
        <taxon>Schistosoma</taxon>
    </lineage>
</organism>
<evidence type="ECO:0000256" key="1">
    <source>
        <dbReference type="SAM" id="MobiDB-lite"/>
    </source>
</evidence>
<dbReference type="InterPro" id="IPR011992">
    <property type="entry name" value="EF-hand-dom_pair"/>
</dbReference>
<dbReference type="SMART" id="SM00027">
    <property type="entry name" value="EH"/>
    <property type="match status" value="1"/>
</dbReference>
<evidence type="ECO:0000259" key="2">
    <source>
        <dbReference type="PROSITE" id="PS50031"/>
    </source>
</evidence>
<dbReference type="InterPro" id="IPR002048">
    <property type="entry name" value="EF_hand_dom"/>
</dbReference>
<feature type="region of interest" description="Disordered" evidence="1">
    <location>
        <begin position="99"/>
        <end position="121"/>
    </location>
</feature>
<feature type="domain" description="EF-hand" evidence="3">
    <location>
        <begin position="209"/>
        <end position="244"/>
    </location>
</feature>
<feature type="domain" description="EH" evidence="2">
    <location>
        <begin position="176"/>
        <end position="265"/>
    </location>
</feature>
<name>A0A4Z2DBI8_SCHJA</name>
<accession>A0A4Z2DBI8</accession>
<dbReference type="Pfam" id="PF12763">
    <property type="entry name" value="EH"/>
    <property type="match status" value="1"/>
</dbReference>